<reference evidence="2 3" key="1">
    <citation type="submission" date="2018-07" db="EMBL/GenBank/DDBJ databases">
        <title>Genomic Encyclopedia of Type Strains, Phase IV (KMG-IV): sequencing the most valuable type-strain genomes for metagenomic binning, comparative biology and taxonomic classification.</title>
        <authorList>
            <person name="Goeker M."/>
        </authorList>
    </citation>
    <scope>NUCLEOTIDE SEQUENCE [LARGE SCALE GENOMIC DNA]</scope>
    <source>
        <strain evidence="2 3">DSM 14364</strain>
    </source>
</reference>
<feature type="transmembrane region" description="Helical" evidence="1">
    <location>
        <begin position="36"/>
        <end position="59"/>
    </location>
</feature>
<organism evidence="2 3">
    <name type="scientific">Microvirga subterranea</name>
    <dbReference type="NCBI Taxonomy" id="186651"/>
    <lineage>
        <taxon>Bacteria</taxon>
        <taxon>Pseudomonadati</taxon>
        <taxon>Pseudomonadota</taxon>
        <taxon>Alphaproteobacteria</taxon>
        <taxon>Hyphomicrobiales</taxon>
        <taxon>Methylobacteriaceae</taxon>
        <taxon>Microvirga</taxon>
    </lineage>
</organism>
<dbReference type="OrthoDB" id="5295794at2"/>
<keyword evidence="1" id="KW-0472">Membrane</keyword>
<evidence type="ECO:0000313" key="2">
    <source>
        <dbReference type="EMBL" id="RDI58583.1"/>
    </source>
</evidence>
<evidence type="ECO:0000313" key="3">
    <source>
        <dbReference type="Proteomes" id="UP000254925"/>
    </source>
</evidence>
<dbReference type="AlphaFoldDB" id="A0A370HJ24"/>
<dbReference type="RefSeq" id="WP_114770608.1">
    <property type="nucleotide sequence ID" value="NZ_QQBB01000005.1"/>
</dbReference>
<keyword evidence="1" id="KW-0812">Transmembrane</keyword>
<name>A0A370HJ24_9HYPH</name>
<dbReference type="EMBL" id="QQBB01000005">
    <property type="protein sequence ID" value="RDI58583.1"/>
    <property type="molecule type" value="Genomic_DNA"/>
</dbReference>
<sequence length="88" mass="9920">MLSFQAIIYILCLLTSIGCASLLIRSYRDTRARLLLWSALCFALLALNNLFVVLDLLILPSIDFVPYRHLASLAAVSVLLFGFIWETE</sequence>
<feature type="transmembrane region" description="Helical" evidence="1">
    <location>
        <begin position="65"/>
        <end position="85"/>
    </location>
</feature>
<dbReference type="Proteomes" id="UP000254925">
    <property type="component" value="Unassembled WGS sequence"/>
</dbReference>
<dbReference type="Pfam" id="PF19447">
    <property type="entry name" value="DUF5985"/>
    <property type="match status" value="1"/>
</dbReference>
<keyword evidence="3" id="KW-1185">Reference proteome</keyword>
<keyword evidence="1" id="KW-1133">Transmembrane helix</keyword>
<proteinExistence type="predicted"/>
<evidence type="ECO:0000256" key="1">
    <source>
        <dbReference type="SAM" id="Phobius"/>
    </source>
</evidence>
<dbReference type="InterPro" id="IPR046027">
    <property type="entry name" value="DUF5985"/>
</dbReference>
<feature type="transmembrane region" description="Helical" evidence="1">
    <location>
        <begin position="6"/>
        <end position="24"/>
    </location>
</feature>
<gene>
    <name evidence="2" type="ORF">DES45_105106</name>
</gene>
<protein>
    <submittedName>
        <fullName evidence="2">Uncharacterized protein</fullName>
    </submittedName>
</protein>
<comment type="caution">
    <text evidence="2">The sequence shown here is derived from an EMBL/GenBank/DDBJ whole genome shotgun (WGS) entry which is preliminary data.</text>
</comment>
<accession>A0A370HJ24</accession>